<proteinExistence type="predicted"/>
<dbReference type="Gramene" id="OE9A051288T1">
    <property type="protein sequence ID" value="OE9A051288C1"/>
    <property type="gene ID" value="OE9A051288"/>
</dbReference>
<dbReference type="Proteomes" id="UP000594638">
    <property type="component" value="Unassembled WGS sequence"/>
</dbReference>
<sequence>MAKELLKMKAIHITHLPHPFSPFADRLSISGAIAGDQQHRSSISKQIYNRAQSVVSSSPAHHPFQELIAEAVVAMQIYDRCLK</sequence>
<comment type="caution">
    <text evidence="1">The sequence shown here is derived from an EMBL/GenBank/DDBJ whole genome shotgun (WGS) entry which is preliminary data.</text>
</comment>
<gene>
    <name evidence="1" type="ORF">OLEA9_A051288</name>
</gene>
<organism evidence="1 2">
    <name type="scientific">Olea europaea subsp. europaea</name>
    <dbReference type="NCBI Taxonomy" id="158383"/>
    <lineage>
        <taxon>Eukaryota</taxon>
        <taxon>Viridiplantae</taxon>
        <taxon>Streptophyta</taxon>
        <taxon>Embryophyta</taxon>
        <taxon>Tracheophyta</taxon>
        <taxon>Spermatophyta</taxon>
        <taxon>Magnoliopsida</taxon>
        <taxon>eudicotyledons</taxon>
        <taxon>Gunneridae</taxon>
        <taxon>Pentapetalae</taxon>
        <taxon>asterids</taxon>
        <taxon>lamiids</taxon>
        <taxon>Lamiales</taxon>
        <taxon>Oleaceae</taxon>
        <taxon>Oleeae</taxon>
        <taxon>Olea</taxon>
    </lineage>
</organism>
<reference evidence="1 2" key="1">
    <citation type="submission" date="2019-12" db="EMBL/GenBank/DDBJ databases">
        <authorList>
            <person name="Alioto T."/>
            <person name="Alioto T."/>
            <person name="Gomez Garrido J."/>
        </authorList>
    </citation>
    <scope>NUCLEOTIDE SEQUENCE [LARGE SCALE GENOMIC DNA]</scope>
</reference>
<keyword evidence="2" id="KW-1185">Reference proteome</keyword>
<evidence type="ECO:0000313" key="2">
    <source>
        <dbReference type="Proteomes" id="UP000594638"/>
    </source>
</evidence>
<protein>
    <submittedName>
        <fullName evidence="1">Uncharacterized protein</fullName>
    </submittedName>
</protein>
<dbReference type="EMBL" id="CACTIH010003915">
    <property type="protein sequence ID" value="CAA2987316.1"/>
    <property type="molecule type" value="Genomic_DNA"/>
</dbReference>
<accession>A0A8S0S7T9</accession>
<dbReference type="AlphaFoldDB" id="A0A8S0S7T9"/>
<name>A0A8S0S7T9_OLEEU</name>
<evidence type="ECO:0000313" key="1">
    <source>
        <dbReference type="EMBL" id="CAA2987316.1"/>
    </source>
</evidence>